<evidence type="ECO:0000256" key="11">
    <source>
        <dbReference type="ARBA" id="ARBA00045980"/>
    </source>
</evidence>
<evidence type="ECO:0000256" key="10">
    <source>
        <dbReference type="ARBA" id="ARBA00023211"/>
    </source>
</evidence>
<proteinExistence type="inferred from homology"/>
<keyword evidence="4" id="KW-0533">Nickel</keyword>
<comment type="similarity">
    <text evidence="3 13">Belongs to the damage-control phosphatase family. Sugar phosphate phosphatase III subfamily.</text>
</comment>
<evidence type="ECO:0000313" key="16">
    <source>
        <dbReference type="EMBL" id="KAK8781870.1"/>
    </source>
</evidence>
<dbReference type="Gene3D" id="1.20.930.60">
    <property type="match status" value="1"/>
</dbReference>
<comment type="cofactor">
    <cofactor evidence="13">
        <name>Mn(2+)</name>
        <dbReference type="ChEBI" id="CHEBI:29035"/>
    </cofactor>
    <cofactor evidence="13">
        <name>Ni(2+)</name>
        <dbReference type="ChEBI" id="CHEBI:49786"/>
    </cofactor>
</comment>
<dbReference type="InterPro" id="IPR039763">
    <property type="entry name" value="ARMT1"/>
</dbReference>
<accession>A0AAQ4F3Z4</accession>
<evidence type="ECO:0000256" key="4">
    <source>
        <dbReference type="ARBA" id="ARBA00022596"/>
    </source>
</evidence>
<name>A0AAQ4F3Z4_AMBAM</name>
<evidence type="ECO:0000256" key="5">
    <source>
        <dbReference type="ARBA" id="ARBA00022603"/>
    </source>
</evidence>
<dbReference type="SUPFAM" id="SSF111321">
    <property type="entry name" value="AF1104-like"/>
    <property type="match status" value="1"/>
</dbReference>
<dbReference type="AlphaFoldDB" id="A0AAQ4F3Z4"/>
<sequence length="400" mass="44615">MATNTNASHENAGQRNSTTDSFRPATSPAAALPPPLSAKDPKGFAYKTLRERLAVILTRAMDTVSGDAAEIERQKGPEARQDIQVVVERLAKLRDEITANKPLIALEDDFQDAAVWNAVLQQYTVENKGCPPRWYLLVTHSLIHSSLWGNRCDLSLSCGADASGQAGSLLKTDALRSCIISDHTDQLWEHLVKLRQQNLGGKPTQLHCVMDNSGYELAADLALFDFLHASGFVAAVTIHVKAIPWYVSDVMRRDLSWTLRKMRECDHEATRALGERCQRRIDEGVWSVLDDIFWTQPFDYAQMATRRPGLYKLLQSADLVLFKGDVNYRKLVGDLEWDPSVPFHQVLRGFDPTFLCTLRTIKSNTVAGVDRSVVRDVAQRSADWMITGEYAVLQCAGVTA</sequence>
<gene>
    <name evidence="16" type="ORF">V5799_016789</name>
</gene>
<feature type="region of interest" description="Disordered" evidence="14">
    <location>
        <begin position="1"/>
        <end position="37"/>
    </location>
</feature>
<keyword evidence="6" id="KW-0808">Transferase</keyword>
<feature type="domain" description="Damage-control phosphatase ARMT1-like metal-binding" evidence="15">
    <location>
        <begin position="139"/>
        <end position="370"/>
    </location>
</feature>
<dbReference type="Pfam" id="PF01937">
    <property type="entry name" value="ARMT1-like_dom"/>
    <property type="match status" value="1"/>
</dbReference>
<keyword evidence="10 13" id="KW-0464">Manganese</keyword>
<evidence type="ECO:0000256" key="7">
    <source>
        <dbReference type="ARBA" id="ARBA00022691"/>
    </source>
</evidence>
<dbReference type="GO" id="GO:0016791">
    <property type="term" value="F:phosphatase activity"/>
    <property type="evidence" value="ECO:0007669"/>
    <property type="project" value="TreeGrafter"/>
</dbReference>
<evidence type="ECO:0000259" key="15">
    <source>
        <dbReference type="Pfam" id="PF01937"/>
    </source>
</evidence>
<keyword evidence="8 13" id="KW-0479">Metal-binding</keyword>
<evidence type="ECO:0000256" key="9">
    <source>
        <dbReference type="ARBA" id="ARBA00022801"/>
    </source>
</evidence>
<dbReference type="Gene3D" id="3.40.50.10880">
    <property type="entry name" value="Uncharacterised protein PF01937, DUF89, domain 3"/>
    <property type="match status" value="1"/>
</dbReference>
<dbReference type="InterPro" id="IPR002791">
    <property type="entry name" value="ARMT1-like_metal-bd"/>
</dbReference>
<evidence type="ECO:0000256" key="1">
    <source>
        <dbReference type="ARBA" id="ARBA00000807"/>
    </source>
</evidence>
<evidence type="ECO:0000256" key="3">
    <source>
        <dbReference type="ARBA" id="ARBA00009519"/>
    </source>
</evidence>
<dbReference type="GO" id="GO:0032259">
    <property type="term" value="P:methylation"/>
    <property type="evidence" value="ECO:0007669"/>
    <property type="project" value="UniProtKB-KW"/>
</dbReference>
<evidence type="ECO:0000313" key="17">
    <source>
        <dbReference type="Proteomes" id="UP001321473"/>
    </source>
</evidence>
<comment type="function">
    <text evidence="11 13">Metal-dependent phosphatase that shows phosphatase activity against several substrates, including fructose-1-phosphate and fructose-6-phosphate. Its preference for fructose-1-phosphate, a strong glycating agent that causes DNA damage rather than a canonical yeast metabolite, suggests a damage-control function in hexose phosphate metabolism. Has also been shown to have O-methyltransferase activity that methylates glutamate residues of target proteins to form gamma-glutamyl methyl ester residues. Possibly methylates PCNA, suggesting it is involved in the DNA damage response.</text>
</comment>
<evidence type="ECO:0000256" key="14">
    <source>
        <dbReference type="SAM" id="MobiDB-lite"/>
    </source>
</evidence>
<dbReference type="EC" id="3.1.3.-" evidence="13"/>
<evidence type="ECO:0000256" key="8">
    <source>
        <dbReference type="ARBA" id="ARBA00022723"/>
    </source>
</evidence>
<dbReference type="PANTHER" id="PTHR12260:SF6">
    <property type="entry name" value="DAMAGE-CONTROL PHOSPHATASE ARMT1"/>
    <property type="match status" value="1"/>
</dbReference>
<organism evidence="16 17">
    <name type="scientific">Amblyomma americanum</name>
    <name type="common">Lone star tick</name>
    <dbReference type="NCBI Taxonomy" id="6943"/>
    <lineage>
        <taxon>Eukaryota</taxon>
        <taxon>Metazoa</taxon>
        <taxon>Ecdysozoa</taxon>
        <taxon>Arthropoda</taxon>
        <taxon>Chelicerata</taxon>
        <taxon>Arachnida</taxon>
        <taxon>Acari</taxon>
        <taxon>Parasitiformes</taxon>
        <taxon>Ixodida</taxon>
        <taxon>Ixodoidea</taxon>
        <taxon>Ixodidae</taxon>
        <taxon>Amblyomminae</taxon>
        <taxon>Amblyomma</taxon>
    </lineage>
</organism>
<dbReference type="GO" id="GO:0051998">
    <property type="term" value="F:protein carboxyl O-methyltransferase activity"/>
    <property type="evidence" value="ECO:0007669"/>
    <property type="project" value="UniProtKB-UniRule"/>
</dbReference>
<keyword evidence="17" id="KW-1185">Reference proteome</keyword>
<dbReference type="Proteomes" id="UP001321473">
    <property type="component" value="Unassembled WGS sequence"/>
</dbReference>
<dbReference type="PANTHER" id="PTHR12260">
    <property type="entry name" value="DAMAGE-CONTROL PHOSPHATASE ARMT1"/>
    <property type="match status" value="1"/>
</dbReference>
<dbReference type="GO" id="GO:0046872">
    <property type="term" value="F:metal ion binding"/>
    <property type="evidence" value="ECO:0007669"/>
    <property type="project" value="UniProtKB-UniRule"/>
</dbReference>
<dbReference type="EMBL" id="JARKHS020007250">
    <property type="protein sequence ID" value="KAK8781870.1"/>
    <property type="molecule type" value="Genomic_DNA"/>
</dbReference>
<feature type="compositionally biased region" description="Polar residues" evidence="14">
    <location>
        <begin position="1"/>
        <end position="21"/>
    </location>
</feature>
<evidence type="ECO:0000256" key="6">
    <source>
        <dbReference type="ARBA" id="ARBA00022679"/>
    </source>
</evidence>
<keyword evidence="7" id="KW-0949">S-adenosyl-L-methionine</keyword>
<evidence type="ECO:0000256" key="13">
    <source>
        <dbReference type="RuleBase" id="RU367030"/>
    </source>
</evidence>
<comment type="catalytic activity">
    <reaction evidence="2 13">
        <text>beta-D-fructose 1-phosphate + H2O = D-fructose + phosphate</text>
        <dbReference type="Rhea" id="RHEA:35603"/>
        <dbReference type="ChEBI" id="CHEBI:15377"/>
        <dbReference type="ChEBI" id="CHEBI:37721"/>
        <dbReference type="ChEBI" id="CHEBI:43474"/>
        <dbReference type="ChEBI" id="CHEBI:138881"/>
    </reaction>
</comment>
<dbReference type="EC" id="2.1.1.-" evidence="13"/>
<comment type="caution">
    <text evidence="16">The sequence shown here is derived from an EMBL/GenBank/DDBJ whole genome shotgun (WGS) entry which is preliminary data.</text>
</comment>
<comment type="catalytic activity">
    <reaction evidence="12 13">
        <text>beta-D-fructose 6-phosphate = dihydroxyacetone + D-glyceraldehyde 3-phosphate</text>
        <dbReference type="Rhea" id="RHEA:28002"/>
        <dbReference type="ChEBI" id="CHEBI:16016"/>
        <dbReference type="ChEBI" id="CHEBI:57634"/>
        <dbReference type="ChEBI" id="CHEBI:59776"/>
    </reaction>
</comment>
<evidence type="ECO:0000256" key="12">
    <source>
        <dbReference type="ARBA" id="ARBA00048809"/>
    </source>
</evidence>
<dbReference type="FunFam" id="3.40.50.10880:FF:000002">
    <property type="entry name" value="Acidic residue methyltransferase 1"/>
    <property type="match status" value="1"/>
</dbReference>
<comment type="catalytic activity">
    <reaction evidence="1 13">
        <text>L-glutamyl-[protein] + S-adenosyl-L-methionine = [protein]-L-glutamate 5-O-methyl ester + S-adenosyl-L-homocysteine</text>
        <dbReference type="Rhea" id="RHEA:24452"/>
        <dbReference type="Rhea" id="RHEA-COMP:10208"/>
        <dbReference type="Rhea" id="RHEA-COMP:10311"/>
        <dbReference type="ChEBI" id="CHEBI:29973"/>
        <dbReference type="ChEBI" id="CHEBI:57856"/>
        <dbReference type="ChEBI" id="CHEBI:59789"/>
        <dbReference type="ChEBI" id="CHEBI:82795"/>
    </reaction>
</comment>
<dbReference type="InterPro" id="IPR036075">
    <property type="entry name" value="ARMT-1-like_metal-bd_sf"/>
</dbReference>
<dbReference type="GO" id="GO:0006974">
    <property type="term" value="P:DNA damage response"/>
    <property type="evidence" value="ECO:0007669"/>
    <property type="project" value="TreeGrafter"/>
</dbReference>
<comment type="domain">
    <text evidence="13">Subfamily III proteins have a conserved RTxK motif about 40-50 residues from the C-terminus; the threonine may be replaced by serine or cysteine.</text>
</comment>
<keyword evidence="9 13" id="KW-0378">Hydrolase</keyword>
<dbReference type="GO" id="GO:0005634">
    <property type="term" value="C:nucleus"/>
    <property type="evidence" value="ECO:0007669"/>
    <property type="project" value="TreeGrafter"/>
</dbReference>
<keyword evidence="5 13" id="KW-0489">Methyltransferase</keyword>
<reference evidence="16 17" key="1">
    <citation type="journal article" date="2023" name="Arcadia Sci">
        <title>De novo assembly of a long-read Amblyomma americanum tick genome.</title>
        <authorList>
            <person name="Chou S."/>
            <person name="Poskanzer K.E."/>
            <person name="Rollins M."/>
            <person name="Thuy-Boun P.S."/>
        </authorList>
    </citation>
    <scope>NUCLEOTIDE SEQUENCE [LARGE SCALE GENOMIC DNA]</scope>
    <source>
        <strain evidence="16">F_SG_1</strain>
        <tissue evidence="16">Salivary glands</tissue>
    </source>
</reference>
<evidence type="ECO:0000256" key="2">
    <source>
        <dbReference type="ARBA" id="ARBA00001326"/>
    </source>
</evidence>
<protein>
    <recommendedName>
        <fullName evidence="13">Sugar phosphate phosphatase</fullName>
        <ecNumber evidence="13">2.1.1.-</ecNumber>
        <ecNumber evidence="13">3.1.3.-</ecNumber>
    </recommendedName>
</protein>